<gene>
    <name evidence="8" type="ORF">ED733_005756</name>
</gene>
<comment type="similarity">
    <text evidence="5">Belongs to the SAT4 family.</text>
</comment>
<feature type="transmembrane region" description="Helical" evidence="6">
    <location>
        <begin position="169"/>
        <end position="188"/>
    </location>
</feature>
<comment type="caution">
    <text evidence="8">The sequence shown here is derived from an EMBL/GenBank/DDBJ whole genome shotgun (WGS) entry which is preliminary data.</text>
</comment>
<keyword evidence="2 6" id="KW-0812">Transmembrane</keyword>
<feature type="transmembrane region" description="Helical" evidence="6">
    <location>
        <begin position="33"/>
        <end position="52"/>
    </location>
</feature>
<feature type="domain" description="Rhodopsin" evidence="7">
    <location>
        <begin position="68"/>
        <end position="232"/>
    </location>
</feature>
<evidence type="ECO:0000256" key="3">
    <source>
        <dbReference type="ARBA" id="ARBA00022989"/>
    </source>
</evidence>
<dbReference type="PANTHER" id="PTHR33048">
    <property type="entry name" value="PTH11-LIKE INTEGRAL MEMBRANE PROTEIN (AFU_ORTHOLOGUE AFUA_5G11245)"/>
    <property type="match status" value="1"/>
</dbReference>
<dbReference type="GO" id="GO:0016020">
    <property type="term" value="C:membrane"/>
    <property type="evidence" value="ECO:0007669"/>
    <property type="project" value="UniProtKB-SubCell"/>
</dbReference>
<evidence type="ECO:0000256" key="4">
    <source>
        <dbReference type="ARBA" id="ARBA00023136"/>
    </source>
</evidence>
<dbReference type="InterPro" id="IPR049326">
    <property type="entry name" value="Rhodopsin_dom_fungi"/>
</dbReference>
<evidence type="ECO:0000256" key="1">
    <source>
        <dbReference type="ARBA" id="ARBA00004141"/>
    </source>
</evidence>
<feature type="transmembrane region" description="Helical" evidence="6">
    <location>
        <begin position="86"/>
        <end position="107"/>
    </location>
</feature>
<comment type="subcellular location">
    <subcellularLocation>
        <location evidence="1">Membrane</location>
        <topology evidence="1">Multi-pass membrane protein</topology>
    </subcellularLocation>
</comment>
<evidence type="ECO:0000256" key="6">
    <source>
        <dbReference type="SAM" id="Phobius"/>
    </source>
</evidence>
<evidence type="ECO:0000313" key="9">
    <source>
        <dbReference type="Proteomes" id="UP000317257"/>
    </source>
</evidence>
<keyword evidence="4 6" id="KW-0472">Membrane</keyword>
<dbReference type="InterPro" id="IPR052337">
    <property type="entry name" value="SAT4-like"/>
</dbReference>
<organism evidence="8 9">
    <name type="scientific">Metarhizium rileyi (strain RCEF 4871)</name>
    <name type="common">Nomuraea rileyi</name>
    <dbReference type="NCBI Taxonomy" id="1649241"/>
    <lineage>
        <taxon>Eukaryota</taxon>
        <taxon>Fungi</taxon>
        <taxon>Dikarya</taxon>
        <taxon>Ascomycota</taxon>
        <taxon>Pezizomycotina</taxon>
        <taxon>Sordariomycetes</taxon>
        <taxon>Hypocreomycetidae</taxon>
        <taxon>Hypocreales</taxon>
        <taxon>Clavicipitaceae</taxon>
        <taxon>Metarhizium</taxon>
    </lineage>
</organism>
<proteinExistence type="inferred from homology"/>
<dbReference type="Proteomes" id="UP000317257">
    <property type="component" value="Unassembled WGS sequence"/>
</dbReference>
<reference evidence="9" key="1">
    <citation type="submission" date="2018-12" db="EMBL/GenBank/DDBJ databases">
        <title>The complete genome of Metarhizium rileyi, a key fungal pathogen of Lepidoptera.</title>
        <authorList>
            <person name="Binneck E."/>
            <person name="Lastra C.C.L."/>
            <person name="Sosa-Gomez D.R."/>
        </authorList>
    </citation>
    <scope>NUCLEOTIDE SEQUENCE [LARGE SCALE GENOMIC DNA]</scope>
    <source>
        <strain evidence="9">Cep018-CH2</strain>
    </source>
</reference>
<evidence type="ECO:0000313" key="8">
    <source>
        <dbReference type="EMBL" id="TWU74313.1"/>
    </source>
</evidence>
<evidence type="ECO:0000259" key="7">
    <source>
        <dbReference type="Pfam" id="PF20684"/>
    </source>
</evidence>
<name>A0A5C6GEI0_METRR</name>
<feature type="transmembrane region" description="Helical" evidence="6">
    <location>
        <begin position="208"/>
        <end position="231"/>
    </location>
</feature>
<feature type="transmembrane region" description="Helical" evidence="6">
    <location>
        <begin position="139"/>
        <end position="157"/>
    </location>
</feature>
<keyword evidence="3 6" id="KW-1133">Transmembrane helix</keyword>
<accession>A0A5C6GEI0</accession>
<evidence type="ECO:0000256" key="5">
    <source>
        <dbReference type="ARBA" id="ARBA00038359"/>
    </source>
</evidence>
<dbReference type="PANTHER" id="PTHR33048:SF143">
    <property type="entry name" value="EXTRACELLULAR MEMBRANE PROTEIN CFEM DOMAIN-CONTAINING PROTEIN-RELATED"/>
    <property type="match status" value="1"/>
</dbReference>
<dbReference type="AlphaFoldDB" id="A0A5C6GEI0"/>
<evidence type="ECO:0000256" key="2">
    <source>
        <dbReference type="ARBA" id="ARBA00022692"/>
    </source>
</evidence>
<protein>
    <recommendedName>
        <fullName evidence="7">Rhodopsin domain-containing protein</fullName>
    </recommendedName>
</protein>
<dbReference type="EMBL" id="SBHS01000012">
    <property type="protein sequence ID" value="TWU74313.1"/>
    <property type="molecule type" value="Genomic_DNA"/>
</dbReference>
<dbReference type="Pfam" id="PF20684">
    <property type="entry name" value="Fung_rhodopsin"/>
    <property type="match status" value="1"/>
</dbReference>
<sequence>MEACNLTEALFMKNATETACNRPTRDQSGRYDAMNISMGVMTVLLVVIRLGFKKFFSHQRELGADDWLSLSLFYLYFFPGKTIRRLLMGTAIFNVLFVFTFVTTGIFQCSPVSRYWTQYVDRNASGYCININSFASIHGAFKIAIDVWMIVLSLSQIQRLELHWKKRVGVTFMFLLGTFVTVVSILRLQSLVNFANSTNPTWDNWIVGWWSTIEVNVGMICTCLPTVRLILVRMAPRIFSTNMSLHQSEWTKEGTGDRYGRSSNVMGHRQVELASIETKVVEEGDMAETEWSFYGARRWSSTSRGSI</sequence>